<organism evidence="2 3">
    <name type="scientific">Aspergillus avenaceus</name>
    <dbReference type="NCBI Taxonomy" id="36643"/>
    <lineage>
        <taxon>Eukaryota</taxon>
        <taxon>Fungi</taxon>
        <taxon>Dikarya</taxon>
        <taxon>Ascomycota</taxon>
        <taxon>Pezizomycotina</taxon>
        <taxon>Eurotiomycetes</taxon>
        <taxon>Eurotiomycetidae</taxon>
        <taxon>Eurotiales</taxon>
        <taxon>Aspergillaceae</taxon>
        <taxon>Aspergillus</taxon>
        <taxon>Aspergillus subgen. Circumdati</taxon>
    </lineage>
</organism>
<keyword evidence="3" id="KW-1185">Reference proteome</keyword>
<name>A0A5N6TDA9_ASPAV</name>
<sequence length="163" mass="17835">MNIIITTTTTTTTTTTHPNPITHHPKANIPCPCHTPTTTSSTTDTSNLTLTYANLPLLAPKCTPNCTTPQPPSLRLEYRFPPGLFKSKIIQAQLTHRPNRIPRLNLSLLRSVPDTAPCVEFALRGDIEGLKSLFGRGLASPGDVSVTRGYTLVRLWRYGTTAN</sequence>
<gene>
    <name evidence="2" type="ORF">BDV25DRAFT_145692</name>
</gene>
<dbReference type="EMBL" id="ML742548">
    <property type="protein sequence ID" value="KAE8144374.1"/>
    <property type="molecule type" value="Genomic_DNA"/>
</dbReference>
<reference evidence="2 3" key="1">
    <citation type="submission" date="2019-04" db="EMBL/GenBank/DDBJ databases">
        <title>Friends and foes A comparative genomics study of 23 Aspergillus species from section Flavi.</title>
        <authorList>
            <consortium name="DOE Joint Genome Institute"/>
            <person name="Kjaerbolling I."/>
            <person name="Vesth T."/>
            <person name="Frisvad J.C."/>
            <person name="Nybo J.L."/>
            <person name="Theobald S."/>
            <person name="Kildgaard S."/>
            <person name="Isbrandt T."/>
            <person name="Kuo A."/>
            <person name="Sato A."/>
            <person name="Lyhne E.K."/>
            <person name="Kogle M.E."/>
            <person name="Wiebenga A."/>
            <person name="Kun R.S."/>
            <person name="Lubbers R.J."/>
            <person name="Makela M.R."/>
            <person name="Barry K."/>
            <person name="Chovatia M."/>
            <person name="Clum A."/>
            <person name="Daum C."/>
            <person name="Haridas S."/>
            <person name="He G."/>
            <person name="LaButti K."/>
            <person name="Lipzen A."/>
            <person name="Mondo S."/>
            <person name="Riley R."/>
            <person name="Salamov A."/>
            <person name="Simmons B.A."/>
            <person name="Magnuson J.K."/>
            <person name="Henrissat B."/>
            <person name="Mortensen U.H."/>
            <person name="Larsen T.O."/>
            <person name="Devries R.P."/>
            <person name="Grigoriev I.V."/>
            <person name="Machida M."/>
            <person name="Baker S.E."/>
            <person name="Andersen M.R."/>
        </authorList>
    </citation>
    <scope>NUCLEOTIDE SEQUENCE [LARGE SCALE GENOMIC DNA]</scope>
    <source>
        <strain evidence="2 3">IBT 18842</strain>
    </source>
</reference>
<evidence type="ECO:0000313" key="3">
    <source>
        <dbReference type="Proteomes" id="UP000325780"/>
    </source>
</evidence>
<proteinExistence type="predicted"/>
<dbReference type="OrthoDB" id="341259at2759"/>
<evidence type="ECO:0000313" key="2">
    <source>
        <dbReference type="EMBL" id="KAE8144374.1"/>
    </source>
</evidence>
<dbReference type="AlphaFoldDB" id="A0A5N6TDA9"/>
<evidence type="ECO:0000256" key="1">
    <source>
        <dbReference type="SAM" id="MobiDB-lite"/>
    </source>
</evidence>
<accession>A0A5N6TDA9</accession>
<feature type="region of interest" description="Disordered" evidence="1">
    <location>
        <begin position="1"/>
        <end position="23"/>
    </location>
</feature>
<dbReference type="Proteomes" id="UP000325780">
    <property type="component" value="Unassembled WGS sequence"/>
</dbReference>
<protein>
    <submittedName>
        <fullName evidence="2">Uncharacterized protein</fullName>
    </submittedName>
</protein>
<feature type="compositionally biased region" description="Low complexity" evidence="1">
    <location>
        <begin position="1"/>
        <end position="22"/>
    </location>
</feature>